<dbReference type="Proteomes" id="UP001283361">
    <property type="component" value="Unassembled WGS sequence"/>
</dbReference>
<gene>
    <name evidence="7" type="ORF">RRG08_009388</name>
</gene>
<name>A0AAE1AGG8_9GAST</name>
<dbReference type="EMBL" id="JAWDGP010001891">
    <property type="protein sequence ID" value="KAK3787177.1"/>
    <property type="molecule type" value="Genomic_DNA"/>
</dbReference>
<protein>
    <recommendedName>
        <fullName evidence="6">Bestrophin homolog</fullName>
    </recommendedName>
</protein>
<dbReference type="Pfam" id="PF01062">
    <property type="entry name" value="Bestrophin"/>
    <property type="match status" value="1"/>
</dbReference>
<dbReference type="GO" id="GO:0005886">
    <property type="term" value="C:plasma membrane"/>
    <property type="evidence" value="ECO:0007669"/>
    <property type="project" value="UniProtKB-SubCell"/>
</dbReference>
<keyword evidence="8" id="KW-1185">Reference proteome</keyword>
<keyword evidence="4 6" id="KW-0472">Membrane</keyword>
<keyword evidence="2 6" id="KW-0812">Transmembrane</keyword>
<comment type="function">
    <text evidence="6">Forms chloride channels.</text>
</comment>
<evidence type="ECO:0000256" key="5">
    <source>
        <dbReference type="ARBA" id="ARBA00034769"/>
    </source>
</evidence>
<keyword evidence="3 6" id="KW-1133">Transmembrane helix</keyword>
<reference evidence="7" key="1">
    <citation type="journal article" date="2023" name="G3 (Bethesda)">
        <title>A reference genome for the long-term kleptoplast-retaining sea slug Elysia crispata morphotype clarki.</title>
        <authorList>
            <person name="Eastman K.E."/>
            <person name="Pendleton A.L."/>
            <person name="Shaikh M.A."/>
            <person name="Suttiyut T."/>
            <person name="Ogas R."/>
            <person name="Tomko P."/>
            <person name="Gavelis G."/>
            <person name="Widhalm J.R."/>
            <person name="Wisecaver J.H."/>
        </authorList>
    </citation>
    <scope>NUCLEOTIDE SEQUENCE</scope>
    <source>
        <strain evidence="7">ECLA1</strain>
    </source>
</reference>
<comment type="subcellular location">
    <subcellularLocation>
        <location evidence="6">Cell membrane</location>
        <topology evidence="6">Multi-pass membrane protein</topology>
    </subcellularLocation>
    <subcellularLocation>
        <location evidence="1">Membrane</location>
    </subcellularLocation>
</comment>
<comment type="caution">
    <text evidence="7">The sequence shown here is derived from an EMBL/GenBank/DDBJ whole genome shotgun (WGS) entry which is preliminary data.</text>
</comment>
<sequence length="184" mass="21396">MKRFPTIDHIVEAGFITKDEAVAYESVQCQYLKFWVPLMWANNVLVTARGENKISSDFGLRMIIQQLADFRDKCSSCFVYDWITVPLVYTQVVTFGVYSYFAVSLIGQQYLDTGQKYDGYEHDWFIPGFTVLQFLFYMGWLKVAEQMINPFGEDDDDYDINWLIDRHTAHSIPVLHASLPNPHP</sequence>
<proteinExistence type="inferred from homology"/>
<evidence type="ECO:0000256" key="4">
    <source>
        <dbReference type="ARBA" id="ARBA00023136"/>
    </source>
</evidence>
<keyword evidence="6" id="KW-1003">Cell membrane</keyword>
<dbReference type="InterPro" id="IPR021134">
    <property type="entry name" value="Bestrophin-like"/>
</dbReference>
<keyword evidence="6" id="KW-0868">Chloride</keyword>
<keyword evidence="6" id="KW-0406">Ion transport</keyword>
<dbReference type="AlphaFoldDB" id="A0AAE1AGG8"/>
<keyword evidence="6" id="KW-0869">Chloride channel</keyword>
<accession>A0AAE1AGG8</accession>
<evidence type="ECO:0000256" key="1">
    <source>
        <dbReference type="ARBA" id="ARBA00004370"/>
    </source>
</evidence>
<evidence type="ECO:0000256" key="6">
    <source>
        <dbReference type="RuleBase" id="RU363126"/>
    </source>
</evidence>
<feature type="transmembrane region" description="Helical" evidence="6">
    <location>
        <begin position="79"/>
        <end position="101"/>
    </location>
</feature>
<evidence type="ECO:0000313" key="7">
    <source>
        <dbReference type="EMBL" id="KAK3787177.1"/>
    </source>
</evidence>
<evidence type="ECO:0000256" key="3">
    <source>
        <dbReference type="ARBA" id="ARBA00022989"/>
    </source>
</evidence>
<dbReference type="PANTHER" id="PTHR10736">
    <property type="entry name" value="BESTROPHIN"/>
    <property type="match status" value="1"/>
</dbReference>
<evidence type="ECO:0000256" key="2">
    <source>
        <dbReference type="ARBA" id="ARBA00022692"/>
    </source>
</evidence>
<dbReference type="PANTHER" id="PTHR10736:SF0">
    <property type="entry name" value="BESTROPHIN HOMOLOG"/>
    <property type="match status" value="1"/>
</dbReference>
<dbReference type="GO" id="GO:0005254">
    <property type="term" value="F:chloride channel activity"/>
    <property type="evidence" value="ECO:0007669"/>
    <property type="project" value="UniProtKB-KW"/>
</dbReference>
<evidence type="ECO:0000313" key="8">
    <source>
        <dbReference type="Proteomes" id="UP001283361"/>
    </source>
</evidence>
<dbReference type="InterPro" id="IPR000615">
    <property type="entry name" value="Bestrophin"/>
</dbReference>
<dbReference type="GO" id="GO:0034707">
    <property type="term" value="C:chloride channel complex"/>
    <property type="evidence" value="ECO:0007669"/>
    <property type="project" value="UniProtKB-KW"/>
</dbReference>
<keyword evidence="6" id="KW-0407">Ion channel</keyword>
<feature type="transmembrane region" description="Helical" evidence="6">
    <location>
        <begin position="124"/>
        <end position="141"/>
    </location>
</feature>
<comment type="similarity">
    <text evidence="5 6">Belongs to the anion channel-forming bestrophin (TC 1.A.46) family. Calcium-sensitive chloride channel subfamily.</text>
</comment>
<keyword evidence="6" id="KW-0813">Transport</keyword>
<organism evidence="7 8">
    <name type="scientific">Elysia crispata</name>
    <name type="common">lettuce slug</name>
    <dbReference type="NCBI Taxonomy" id="231223"/>
    <lineage>
        <taxon>Eukaryota</taxon>
        <taxon>Metazoa</taxon>
        <taxon>Spiralia</taxon>
        <taxon>Lophotrochozoa</taxon>
        <taxon>Mollusca</taxon>
        <taxon>Gastropoda</taxon>
        <taxon>Heterobranchia</taxon>
        <taxon>Euthyneura</taxon>
        <taxon>Panpulmonata</taxon>
        <taxon>Sacoglossa</taxon>
        <taxon>Placobranchoidea</taxon>
        <taxon>Plakobranchidae</taxon>
        <taxon>Elysia</taxon>
    </lineage>
</organism>